<proteinExistence type="predicted"/>
<evidence type="ECO:0000256" key="1">
    <source>
        <dbReference type="SAM" id="Phobius"/>
    </source>
</evidence>
<evidence type="ECO:0000313" key="3">
    <source>
        <dbReference type="Proteomes" id="UP001303373"/>
    </source>
</evidence>
<evidence type="ECO:0000313" key="2">
    <source>
        <dbReference type="EMBL" id="WPG99938.1"/>
    </source>
</evidence>
<protein>
    <submittedName>
        <fullName evidence="2">Uncharacterized protein</fullName>
    </submittedName>
</protein>
<dbReference type="EMBL" id="CP138583">
    <property type="protein sequence ID" value="WPG99938.1"/>
    <property type="molecule type" value="Genomic_DNA"/>
</dbReference>
<gene>
    <name evidence="2" type="ORF">R9X50_00276100</name>
</gene>
<keyword evidence="1" id="KW-0812">Transmembrane</keyword>
<keyword evidence="3" id="KW-1185">Reference proteome</keyword>
<dbReference type="AlphaFoldDB" id="A0AAQ3R6X7"/>
<feature type="transmembrane region" description="Helical" evidence="1">
    <location>
        <begin position="130"/>
        <end position="151"/>
    </location>
</feature>
<sequence length="242" mass="26474">MAMRAHITVGGLVCLTVLASIAEIVLASLVLHRLNKRKDEYNYSYNGIEVSSADTIIPLPVDEQDIQFSQPWVLVHSGLVSAVPRVELAAGAIAFVLGLVTFAYIIEKAWVLRRSGKKYVVSGLNASDRIAAILLPILVLVITGLFIYVFAASGYSASYSQVTINGPLGPEAYDATPTWEVWTCEMSSFLKTHQDFPAARSEWRTTCQITTGARWNLLPVFVLALATASTTLLFQFRSAFKA</sequence>
<accession>A0AAQ3R6X7</accession>
<dbReference type="Proteomes" id="UP001303373">
    <property type="component" value="Chromosome 4"/>
</dbReference>
<keyword evidence="1" id="KW-1133">Transmembrane helix</keyword>
<feature type="transmembrane region" description="Helical" evidence="1">
    <location>
        <begin position="217"/>
        <end position="236"/>
    </location>
</feature>
<organism evidence="2 3">
    <name type="scientific">Acrodontium crateriforme</name>
    <dbReference type="NCBI Taxonomy" id="150365"/>
    <lineage>
        <taxon>Eukaryota</taxon>
        <taxon>Fungi</taxon>
        <taxon>Dikarya</taxon>
        <taxon>Ascomycota</taxon>
        <taxon>Pezizomycotina</taxon>
        <taxon>Dothideomycetes</taxon>
        <taxon>Dothideomycetidae</taxon>
        <taxon>Mycosphaerellales</taxon>
        <taxon>Teratosphaeriaceae</taxon>
        <taxon>Acrodontium</taxon>
    </lineage>
</organism>
<reference evidence="2 3" key="1">
    <citation type="submission" date="2023-11" db="EMBL/GenBank/DDBJ databases">
        <title>An acidophilic fungus is an integral part of prey digestion in a carnivorous sundew plant.</title>
        <authorList>
            <person name="Tsai I.J."/>
        </authorList>
    </citation>
    <scope>NUCLEOTIDE SEQUENCE [LARGE SCALE GENOMIC DNA]</scope>
    <source>
        <strain evidence="2">169a</strain>
    </source>
</reference>
<name>A0AAQ3R6X7_9PEZI</name>
<keyword evidence="1" id="KW-0472">Membrane</keyword>
<feature type="transmembrane region" description="Helical" evidence="1">
    <location>
        <begin position="88"/>
        <end position="110"/>
    </location>
</feature>